<dbReference type="EMBL" id="JBAHYK010001718">
    <property type="protein sequence ID" value="KAL0566969.1"/>
    <property type="molecule type" value="Genomic_DNA"/>
</dbReference>
<protein>
    <submittedName>
        <fullName evidence="3">Uncharacterized protein</fullName>
    </submittedName>
</protein>
<proteinExistence type="predicted"/>
<keyword evidence="4" id="KW-1185">Reference proteome</keyword>
<accession>A0ABR3EVQ5</accession>
<evidence type="ECO:0000313" key="3">
    <source>
        <dbReference type="EMBL" id="KAL0566969.1"/>
    </source>
</evidence>
<keyword evidence="2" id="KW-0472">Membrane</keyword>
<feature type="transmembrane region" description="Helical" evidence="2">
    <location>
        <begin position="51"/>
        <end position="70"/>
    </location>
</feature>
<evidence type="ECO:0000256" key="2">
    <source>
        <dbReference type="SAM" id="Phobius"/>
    </source>
</evidence>
<sequence>MAPEHLNANSNPKNNEDERRMPALISEMAKTAIEEGIEAASNDDGRLWTRILLAVVVLVMSGAAALKWFYPYTINDLKREIKSINKVIEENTTLEWDFLGDSEWEFRERLDAYVHHFPDHGG</sequence>
<dbReference type="Proteomes" id="UP001465976">
    <property type="component" value="Unassembled WGS sequence"/>
</dbReference>
<evidence type="ECO:0000256" key="1">
    <source>
        <dbReference type="SAM" id="MobiDB-lite"/>
    </source>
</evidence>
<reference evidence="3 4" key="1">
    <citation type="submission" date="2024-02" db="EMBL/GenBank/DDBJ databases">
        <title>A draft genome for the cacao thread blight pathogen Marasmius crinis-equi.</title>
        <authorList>
            <person name="Cohen S.P."/>
            <person name="Baruah I.K."/>
            <person name="Amoako-Attah I."/>
            <person name="Bukari Y."/>
            <person name="Meinhardt L.W."/>
            <person name="Bailey B.A."/>
        </authorList>
    </citation>
    <scope>NUCLEOTIDE SEQUENCE [LARGE SCALE GENOMIC DNA]</scope>
    <source>
        <strain evidence="3 4">GH-76</strain>
    </source>
</reference>
<evidence type="ECO:0000313" key="4">
    <source>
        <dbReference type="Proteomes" id="UP001465976"/>
    </source>
</evidence>
<keyword evidence="2" id="KW-1133">Transmembrane helix</keyword>
<keyword evidence="2" id="KW-0812">Transmembrane</keyword>
<comment type="caution">
    <text evidence="3">The sequence shown here is derived from an EMBL/GenBank/DDBJ whole genome shotgun (WGS) entry which is preliminary data.</text>
</comment>
<gene>
    <name evidence="3" type="ORF">V5O48_015026</name>
</gene>
<organism evidence="3 4">
    <name type="scientific">Marasmius crinis-equi</name>
    <dbReference type="NCBI Taxonomy" id="585013"/>
    <lineage>
        <taxon>Eukaryota</taxon>
        <taxon>Fungi</taxon>
        <taxon>Dikarya</taxon>
        <taxon>Basidiomycota</taxon>
        <taxon>Agaricomycotina</taxon>
        <taxon>Agaricomycetes</taxon>
        <taxon>Agaricomycetidae</taxon>
        <taxon>Agaricales</taxon>
        <taxon>Marasmiineae</taxon>
        <taxon>Marasmiaceae</taxon>
        <taxon>Marasmius</taxon>
    </lineage>
</organism>
<feature type="region of interest" description="Disordered" evidence="1">
    <location>
        <begin position="1"/>
        <end position="20"/>
    </location>
</feature>
<name>A0ABR3EVQ5_9AGAR</name>